<organism evidence="2">
    <name type="scientific">hydrothermal vent metagenome</name>
    <dbReference type="NCBI Taxonomy" id="652676"/>
    <lineage>
        <taxon>unclassified sequences</taxon>
        <taxon>metagenomes</taxon>
        <taxon>ecological metagenomes</taxon>
    </lineage>
</organism>
<feature type="region of interest" description="Disordered" evidence="1">
    <location>
        <begin position="98"/>
        <end position="122"/>
    </location>
</feature>
<gene>
    <name evidence="2" type="ORF">MNBD_NITROSPINAE02-258</name>
</gene>
<evidence type="ECO:0000313" key="2">
    <source>
        <dbReference type="EMBL" id="VAX24997.1"/>
    </source>
</evidence>
<accession>A0A3B1D8C8</accession>
<dbReference type="Pfam" id="PF03130">
    <property type="entry name" value="HEAT_PBS"/>
    <property type="match status" value="1"/>
</dbReference>
<dbReference type="InterPro" id="IPR011989">
    <property type="entry name" value="ARM-like"/>
</dbReference>
<dbReference type="PANTHER" id="PTHR12697">
    <property type="entry name" value="PBS LYASE HEAT-LIKE PROTEIN"/>
    <property type="match status" value="1"/>
</dbReference>
<dbReference type="Gene3D" id="1.25.10.10">
    <property type="entry name" value="Leucine-rich Repeat Variant"/>
    <property type="match status" value="3"/>
</dbReference>
<dbReference type="EMBL" id="UOGE01000099">
    <property type="protein sequence ID" value="VAX24997.1"/>
    <property type="molecule type" value="Genomic_DNA"/>
</dbReference>
<dbReference type="SMART" id="SM00567">
    <property type="entry name" value="EZ_HEAT"/>
    <property type="match status" value="8"/>
</dbReference>
<dbReference type="AlphaFoldDB" id="A0A3B1D8C8"/>
<dbReference type="PANTHER" id="PTHR12697:SF5">
    <property type="entry name" value="DEOXYHYPUSINE HYDROXYLASE"/>
    <property type="match status" value="1"/>
</dbReference>
<evidence type="ECO:0000256" key="1">
    <source>
        <dbReference type="SAM" id="MobiDB-lite"/>
    </source>
</evidence>
<protein>
    <recommendedName>
        <fullName evidence="3">HEAT repeat domain-containing protein</fullName>
    </recommendedName>
</protein>
<evidence type="ECO:0008006" key="3">
    <source>
        <dbReference type="Google" id="ProtNLM"/>
    </source>
</evidence>
<dbReference type="InterPro" id="IPR004155">
    <property type="entry name" value="PBS_lyase_HEAT"/>
</dbReference>
<dbReference type="GO" id="GO:0016491">
    <property type="term" value="F:oxidoreductase activity"/>
    <property type="evidence" value="ECO:0007669"/>
    <property type="project" value="TreeGrafter"/>
</dbReference>
<name>A0A3B1D8C8_9ZZZZ</name>
<dbReference type="Pfam" id="PF13646">
    <property type="entry name" value="HEAT_2"/>
    <property type="match status" value="2"/>
</dbReference>
<proteinExistence type="predicted"/>
<dbReference type="SUPFAM" id="SSF48371">
    <property type="entry name" value="ARM repeat"/>
    <property type="match status" value="2"/>
</dbReference>
<reference evidence="2" key="1">
    <citation type="submission" date="2018-06" db="EMBL/GenBank/DDBJ databases">
        <authorList>
            <person name="Zhirakovskaya E."/>
        </authorList>
    </citation>
    <scope>NUCLEOTIDE SEQUENCE</scope>
</reference>
<dbReference type="InterPro" id="IPR016024">
    <property type="entry name" value="ARM-type_fold"/>
</dbReference>
<sequence length="331" mass="35046">MDFETVEKLLKASQDSNANIRKAAAIAFAGAADNSHAKSALIKMLKDKVWQVREAAINSMRKAKIVEAADILMKVLGAEDEASARKAILTWAVARSDPAAEGGGAPANPLGGGKEKKKESGDPWQVKKAAALALSAIRPDITANALIGAMGVDNPQAKAAAMVGLGNIKADEAIEPLLEAISSDDWNIRKIAANTLGRLKAKQATDALLNLLNDDKSAVRLEAVIAINHIKPAEGVLALSKVVVSDTNYDVRKTAATALGNLKDESASEALYKALEDDNWVVKKAAIDSLTNLKMVDAMDRIARFLTDEQEDVRLAAAVGLIKLNQIALLS</sequence>